<dbReference type="InterPro" id="IPR033121">
    <property type="entry name" value="PEPTIDASE_A1"/>
</dbReference>
<feature type="signal peptide" evidence="8">
    <location>
        <begin position="1"/>
        <end position="21"/>
    </location>
</feature>
<feature type="disulfide bond" evidence="6">
    <location>
        <begin position="346"/>
        <end position="380"/>
    </location>
</feature>
<feature type="domain" description="Peptidase A1" evidence="9">
    <location>
        <begin position="110"/>
        <end position="417"/>
    </location>
</feature>
<feature type="chain" id="PRO_5034661007" description="Peptidase A1 domain-containing protein" evidence="8">
    <location>
        <begin position="22"/>
        <end position="420"/>
    </location>
</feature>
<dbReference type="CDD" id="cd06097">
    <property type="entry name" value="Aspergillopepsin_like"/>
    <property type="match status" value="1"/>
</dbReference>
<keyword evidence="2 7" id="KW-0645">Protease</keyword>
<dbReference type="EMBL" id="CAJPDR010000574">
    <property type="protein sequence ID" value="CAF9939883.1"/>
    <property type="molecule type" value="Genomic_DNA"/>
</dbReference>
<feature type="active site" evidence="5">
    <location>
        <position position="126"/>
    </location>
</feature>
<evidence type="ECO:0000256" key="8">
    <source>
        <dbReference type="SAM" id="SignalP"/>
    </source>
</evidence>
<evidence type="ECO:0000256" key="2">
    <source>
        <dbReference type="ARBA" id="ARBA00022670"/>
    </source>
</evidence>
<dbReference type="Pfam" id="PF00026">
    <property type="entry name" value="Asp"/>
    <property type="match status" value="1"/>
</dbReference>
<evidence type="ECO:0000256" key="5">
    <source>
        <dbReference type="PIRSR" id="PIRSR601461-1"/>
    </source>
</evidence>
<evidence type="ECO:0000256" key="4">
    <source>
        <dbReference type="ARBA" id="ARBA00022801"/>
    </source>
</evidence>
<keyword evidence="3 7" id="KW-0064">Aspartyl protease</keyword>
<dbReference type="PANTHER" id="PTHR47966">
    <property type="entry name" value="BETA-SITE APP-CLEAVING ENZYME, ISOFORM A-RELATED"/>
    <property type="match status" value="1"/>
</dbReference>
<reference evidence="10" key="1">
    <citation type="submission" date="2021-03" db="EMBL/GenBank/DDBJ databases">
        <authorList>
            <person name="Tagirdzhanova G."/>
        </authorList>
    </citation>
    <scope>NUCLEOTIDE SEQUENCE</scope>
</reference>
<keyword evidence="4 7" id="KW-0378">Hydrolase</keyword>
<dbReference type="GO" id="GO:0004190">
    <property type="term" value="F:aspartic-type endopeptidase activity"/>
    <property type="evidence" value="ECO:0007669"/>
    <property type="project" value="UniProtKB-KW"/>
</dbReference>
<dbReference type="PROSITE" id="PS00141">
    <property type="entry name" value="ASP_PROTEASE"/>
    <property type="match status" value="1"/>
</dbReference>
<dbReference type="PROSITE" id="PS51767">
    <property type="entry name" value="PEPTIDASE_A1"/>
    <property type="match status" value="1"/>
</dbReference>
<keyword evidence="11" id="KW-1185">Reference proteome</keyword>
<feature type="active site" evidence="5">
    <location>
        <position position="312"/>
    </location>
</feature>
<proteinExistence type="inferred from homology"/>
<dbReference type="Proteomes" id="UP000664203">
    <property type="component" value="Unassembled WGS sequence"/>
</dbReference>
<dbReference type="InterPro" id="IPR001969">
    <property type="entry name" value="Aspartic_peptidase_AS"/>
</dbReference>
<evidence type="ECO:0000256" key="6">
    <source>
        <dbReference type="PIRSR" id="PIRSR601461-2"/>
    </source>
</evidence>
<dbReference type="Gene3D" id="2.40.70.10">
    <property type="entry name" value="Acid Proteases"/>
    <property type="match status" value="2"/>
</dbReference>
<evidence type="ECO:0000256" key="1">
    <source>
        <dbReference type="ARBA" id="ARBA00007447"/>
    </source>
</evidence>
<dbReference type="InterPro" id="IPR021109">
    <property type="entry name" value="Peptidase_aspartic_dom_sf"/>
</dbReference>
<dbReference type="InterPro" id="IPR034163">
    <property type="entry name" value="Aspergillopepsin-like_cat_dom"/>
</dbReference>
<evidence type="ECO:0000256" key="7">
    <source>
        <dbReference type="RuleBase" id="RU000454"/>
    </source>
</evidence>
<dbReference type="PANTHER" id="PTHR47966:SF1">
    <property type="entry name" value="ASPARTYL PROTEINASE"/>
    <property type="match status" value="1"/>
</dbReference>
<dbReference type="PRINTS" id="PR00792">
    <property type="entry name" value="PEPSIN"/>
</dbReference>
<keyword evidence="6" id="KW-1015">Disulfide bond</keyword>
<comment type="similarity">
    <text evidence="1 7">Belongs to the peptidase A1 family.</text>
</comment>
<protein>
    <recommendedName>
        <fullName evidence="9">Peptidase A1 domain-containing protein</fullName>
    </recommendedName>
</protein>
<dbReference type="GO" id="GO:0006508">
    <property type="term" value="P:proteolysis"/>
    <property type="evidence" value="ECO:0007669"/>
    <property type="project" value="UniProtKB-KW"/>
</dbReference>
<dbReference type="AlphaFoldDB" id="A0A8H3J391"/>
<keyword evidence="8" id="KW-0732">Signal</keyword>
<sequence length="420" mass="44172">MHHLASSVLLCFTLLLASTSGASSKAHGKSYKVHRHAVGSGPKDGVMVLEKAYRRRNWTPPEGVSAAVAFQEDVVANPVHSTIKEDVAVRGDGTDSGTVTAKSYGTNTEYLCPVNIGAQIFNMDLDTGSSDFWVFNTALPAADQTSHDAIYNPSESKSFHSIPGAWFDVSYGDNSSTSGVVGMDTVQIGSITVVGQAVELPSTVSSQFSGDTHSDGIVGLGFSQFGNSIRPSPMPTFFERAAPKLKENVFTANLKVGTPGRYEFGRIDASAYKAPPTYTAVNSSGGLWQFDLSQYAVAADTYGGVVSPAIADTGSSLLVLDPAIVNNYYAQVPTSTDDQQGRIFPCDAALPDFSFGIGSTMATISGSLLNYTSVPGTPECYGGIQSNLGNGLNVFGDIMFASQFVVFDAGALRIGFAPHA</sequence>
<name>A0A8H3J391_9LECA</name>
<dbReference type="SUPFAM" id="SSF50630">
    <property type="entry name" value="Acid proteases"/>
    <property type="match status" value="1"/>
</dbReference>
<comment type="caution">
    <text evidence="10">The sequence shown here is derived from an EMBL/GenBank/DDBJ whole genome shotgun (WGS) entry which is preliminary data.</text>
</comment>
<gene>
    <name evidence="10" type="ORF">ALECFALPRED_008367</name>
</gene>
<dbReference type="OrthoDB" id="2747330at2759"/>
<evidence type="ECO:0000313" key="11">
    <source>
        <dbReference type="Proteomes" id="UP000664203"/>
    </source>
</evidence>
<accession>A0A8H3J391</accession>
<evidence type="ECO:0000256" key="3">
    <source>
        <dbReference type="ARBA" id="ARBA00022750"/>
    </source>
</evidence>
<evidence type="ECO:0000259" key="9">
    <source>
        <dbReference type="PROSITE" id="PS51767"/>
    </source>
</evidence>
<dbReference type="InterPro" id="IPR001461">
    <property type="entry name" value="Aspartic_peptidase_A1"/>
</dbReference>
<evidence type="ECO:0000313" key="10">
    <source>
        <dbReference type="EMBL" id="CAF9939883.1"/>
    </source>
</evidence>
<organism evidence="10 11">
    <name type="scientific">Alectoria fallacina</name>
    <dbReference type="NCBI Taxonomy" id="1903189"/>
    <lineage>
        <taxon>Eukaryota</taxon>
        <taxon>Fungi</taxon>
        <taxon>Dikarya</taxon>
        <taxon>Ascomycota</taxon>
        <taxon>Pezizomycotina</taxon>
        <taxon>Lecanoromycetes</taxon>
        <taxon>OSLEUM clade</taxon>
        <taxon>Lecanoromycetidae</taxon>
        <taxon>Lecanorales</taxon>
        <taxon>Lecanorineae</taxon>
        <taxon>Parmeliaceae</taxon>
        <taxon>Alectoria</taxon>
    </lineage>
</organism>